<feature type="domain" description="Ice-binding protein C-terminal" evidence="2">
    <location>
        <begin position="153"/>
        <end position="178"/>
    </location>
</feature>
<dbReference type="Proteomes" id="UP000534186">
    <property type="component" value="Unassembled WGS sequence"/>
</dbReference>
<evidence type="ECO:0000259" key="2">
    <source>
        <dbReference type="Pfam" id="PF07589"/>
    </source>
</evidence>
<accession>A0A7Y9TAA9</accession>
<comment type="caution">
    <text evidence="3">The sequence shown here is derived from an EMBL/GenBank/DDBJ whole genome shotgun (WGS) entry which is preliminary data.</text>
</comment>
<dbReference type="Pfam" id="PF07589">
    <property type="entry name" value="PEP-CTERM"/>
    <property type="match status" value="1"/>
</dbReference>
<gene>
    <name evidence="3" type="ORF">HDF12_002539</name>
</gene>
<evidence type="ECO:0000313" key="4">
    <source>
        <dbReference type="Proteomes" id="UP000534186"/>
    </source>
</evidence>
<dbReference type="NCBIfam" id="TIGR02595">
    <property type="entry name" value="PEP_CTERM"/>
    <property type="match status" value="1"/>
</dbReference>
<dbReference type="InterPro" id="IPR013424">
    <property type="entry name" value="Ice-binding_C"/>
</dbReference>
<feature type="chain" id="PRO_5031014113" description="Ice-binding protein C-terminal domain-containing protein" evidence="1">
    <location>
        <begin position="24"/>
        <end position="190"/>
    </location>
</feature>
<reference evidence="3 4" key="1">
    <citation type="submission" date="2020-07" db="EMBL/GenBank/DDBJ databases">
        <title>Genomic Encyclopedia of Type Strains, Phase IV (KMG-V): Genome sequencing to study the core and pangenomes of soil and plant-associated prokaryotes.</title>
        <authorList>
            <person name="Whitman W."/>
        </authorList>
    </citation>
    <scope>NUCLEOTIDE SEQUENCE [LARGE SCALE GENOMIC DNA]</scope>
    <source>
        <strain evidence="3 4">M8UP30</strain>
    </source>
</reference>
<evidence type="ECO:0000313" key="3">
    <source>
        <dbReference type="EMBL" id="NYF52140.1"/>
    </source>
</evidence>
<sequence length="190" mass="20280">MRKTLFALALLASALSIPLTAHADTIDQLSFDFPHISDGHPGVLTIDLPASPQPYLPFVSGLFLGQSGSVDYLVQIGELSPTETLIGYAFYVGGPIPPARAFTQIYFTTALLTGPVDAPTFLTGTFNGVYKIDVPFLPPYPGTLTIEPLTNSTVPEPSSLALMATGILGAITTLRHRKSMSRPMSRSRTS</sequence>
<feature type="signal peptide" evidence="1">
    <location>
        <begin position="1"/>
        <end position="23"/>
    </location>
</feature>
<protein>
    <recommendedName>
        <fullName evidence="2">Ice-binding protein C-terminal domain-containing protein</fullName>
    </recommendedName>
</protein>
<name>A0A7Y9TAA9_9BACT</name>
<organism evidence="3 4">
    <name type="scientific">Tunturiibacter lichenicola</name>
    <dbReference type="NCBI Taxonomy" id="2051959"/>
    <lineage>
        <taxon>Bacteria</taxon>
        <taxon>Pseudomonadati</taxon>
        <taxon>Acidobacteriota</taxon>
        <taxon>Terriglobia</taxon>
        <taxon>Terriglobales</taxon>
        <taxon>Acidobacteriaceae</taxon>
        <taxon>Tunturiibacter</taxon>
    </lineage>
</organism>
<dbReference type="AlphaFoldDB" id="A0A7Y9TAA9"/>
<evidence type="ECO:0000256" key="1">
    <source>
        <dbReference type="SAM" id="SignalP"/>
    </source>
</evidence>
<dbReference type="EMBL" id="JACCCV010000002">
    <property type="protein sequence ID" value="NYF52140.1"/>
    <property type="molecule type" value="Genomic_DNA"/>
</dbReference>
<keyword evidence="1" id="KW-0732">Signal</keyword>
<proteinExistence type="predicted"/>